<evidence type="ECO:0000313" key="2">
    <source>
        <dbReference type="Proteomes" id="UP000324832"/>
    </source>
</evidence>
<gene>
    <name evidence="1" type="ORF">LSINAPIS_LOCUS11598</name>
</gene>
<name>A0A5E4QTR6_9NEOP</name>
<dbReference type="AlphaFoldDB" id="A0A5E4QTR6"/>
<evidence type="ECO:0000313" key="1">
    <source>
        <dbReference type="EMBL" id="VVD01099.1"/>
    </source>
</evidence>
<sequence>MREKKKEKVFKCCEVSRTCNSIASFEEYGPAYVKNRAGNCAERKPFRAKMQGRTLTLVAWAHWRRAVKDRLSCLHPAPPVDVQFCTGGGGGGGKCCTATAEVEGTAGCIGGMTAVTVQPS</sequence>
<reference evidence="1 2" key="1">
    <citation type="submission" date="2017-07" db="EMBL/GenBank/DDBJ databases">
        <authorList>
            <person name="Talla V."/>
            <person name="Backstrom N."/>
        </authorList>
    </citation>
    <scope>NUCLEOTIDE SEQUENCE [LARGE SCALE GENOMIC DNA]</scope>
</reference>
<dbReference type="Proteomes" id="UP000324832">
    <property type="component" value="Unassembled WGS sequence"/>
</dbReference>
<protein>
    <submittedName>
        <fullName evidence="1">Uncharacterized protein</fullName>
    </submittedName>
</protein>
<organism evidence="1 2">
    <name type="scientific">Leptidea sinapis</name>
    <dbReference type="NCBI Taxonomy" id="189913"/>
    <lineage>
        <taxon>Eukaryota</taxon>
        <taxon>Metazoa</taxon>
        <taxon>Ecdysozoa</taxon>
        <taxon>Arthropoda</taxon>
        <taxon>Hexapoda</taxon>
        <taxon>Insecta</taxon>
        <taxon>Pterygota</taxon>
        <taxon>Neoptera</taxon>
        <taxon>Endopterygota</taxon>
        <taxon>Lepidoptera</taxon>
        <taxon>Glossata</taxon>
        <taxon>Ditrysia</taxon>
        <taxon>Papilionoidea</taxon>
        <taxon>Pieridae</taxon>
        <taxon>Dismorphiinae</taxon>
        <taxon>Leptidea</taxon>
    </lineage>
</organism>
<keyword evidence="2" id="KW-1185">Reference proteome</keyword>
<dbReference type="EMBL" id="FZQP02005166">
    <property type="protein sequence ID" value="VVD01099.1"/>
    <property type="molecule type" value="Genomic_DNA"/>
</dbReference>
<accession>A0A5E4QTR6</accession>
<proteinExistence type="predicted"/>